<proteinExistence type="predicted"/>
<dbReference type="Proteomes" id="UP000182743">
    <property type="component" value="Unassembled WGS sequence"/>
</dbReference>
<dbReference type="AlphaFoldDB" id="A0A1J5JT26"/>
<name>A0A1J5JT26_NEOTH</name>
<sequence>MIVEVGGKREASLSYHDIYMINTANKVAAGVSVFPGWPYRWLE</sequence>
<dbReference type="EMBL" id="MIHH01000002">
    <property type="protein sequence ID" value="OIQ09851.1"/>
    <property type="molecule type" value="Genomic_DNA"/>
</dbReference>
<protein>
    <submittedName>
        <fullName evidence="1">Uncharacterized protein</fullName>
    </submittedName>
</protein>
<gene>
    <name evidence="1" type="ORF">MOOR_06930</name>
</gene>
<comment type="caution">
    <text evidence="1">The sequence shown here is derived from an EMBL/GenBank/DDBJ whole genome shotgun (WGS) entry which is preliminary data.</text>
</comment>
<accession>A0A1J5JT26</accession>
<evidence type="ECO:0000313" key="1">
    <source>
        <dbReference type="EMBL" id="OIQ09851.1"/>
    </source>
</evidence>
<reference evidence="1 2" key="1">
    <citation type="submission" date="2016-08" db="EMBL/GenBank/DDBJ databases">
        <title>Genome-based comparison of Moorella thermoacetic strains.</title>
        <authorList>
            <person name="Poehlein A."/>
            <person name="Bengelsdorf F.R."/>
            <person name="Esser C."/>
            <person name="Duerre P."/>
            <person name="Daniel R."/>
        </authorList>
    </citation>
    <scope>NUCLEOTIDE SEQUENCE [LARGE SCALE GENOMIC DNA]</scope>
    <source>
        <strain evidence="1 2">DSM 11768</strain>
    </source>
</reference>
<evidence type="ECO:0000313" key="2">
    <source>
        <dbReference type="Proteomes" id="UP000182743"/>
    </source>
</evidence>
<organism evidence="1 2">
    <name type="scientific">Neomoorella thermoacetica</name>
    <name type="common">Clostridium thermoaceticum</name>
    <dbReference type="NCBI Taxonomy" id="1525"/>
    <lineage>
        <taxon>Bacteria</taxon>
        <taxon>Bacillati</taxon>
        <taxon>Bacillota</taxon>
        <taxon>Clostridia</taxon>
        <taxon>Neomoorellales</taxon>
        <taxon>Neomoorellaceae</taxon>
        <taxon>Neomoorella</taxon>
    </lineage>
</organism>